<reference evidence="3 4" key="1">
    <citation type="submission" date="2024-11" db="EMBL/GenBank/DDBJ databases">
        <authorList>
            <person name="Lucas J.A."/>
        </authorList>
    </citation>
    <scope>NUCLEOTIDE SEQUENCE [LARGE SCALE GENOMIC DNA]</scope>
    <source>
        <strain evidence="3 4">Z 5.4</strain>
    </source>
</reference>
<accession>A0ABW8REL6</accession>
<keyword evidence="1" id="KW-1133">Transmembrane helix</keyword>
<dbReference type="Proteomes" id="UP001623041">
    <property type="component" value="Unassembled WGS sequence"/>
</dbReference>
<dbReference type="RefSeq" id="WP_406580521.1">
    <property type="nucleotide sequence ID" value="NZ_JBJHQH010000006.1"/>
</dbReference>
<evidence type="ECO:0000256" key="1">
    <source>
        <dbReference type="SAM" id="Phobius"/>
    </source>
</evidence>
<dbReference type="InterPro" id="IPR036938">
    <property type="entry name" value="PAP2/HPO_sf"/>
</dbReference>
<gene>
    <name evidence="3" type="ORF">ACJEBI_10500</name>
</gene>
<protein>
    <submittedName>
        <fullName evidence="3">Phosphoesterase</fullName>
    </submittedName>
</protein>
<dbReference type="SUPFAM" id="SSF48317">
    <property type="entry name" value="Acid phosphatase/Vanadium-dependent haloperoxidase"/>
    <property type="match status" value="1"/>
</dbReference>
<dbReference type="SUPFAM" id="SSF89550">
    <property type="entry name" value="PHP domain-like"/>
    <property type="match status" value="1"/>
</dbReference>
<keyword evidence="1" id="KW-0472">Membrane</keyword>
<dbReference type="Gene3D" id="3.20.20.140">
    <property type="entry name" value="Metal-dependent hydrolases"/>
    <property type="match status" value="1"/>
</dbReference>
<dbReference type="SMART" id="SM00481">
    <property type="entry name" value="POLIIIAc"/>
    <property type="match status" value="1"/>
</dbReference>
<feature type="transmembrane region" description="Helical" evidence="1">
    <location>
        <begin position="7"/>
        <end position="28"/>
    </location>
</feature>
<name>A0ABW8REL6_9BACI</name>
<organism evidence="3 4">
    <name type="scientific">Bacillus salipaludis</name>
    <dbReference type="NCBI Taxonomy" id="2547811"/>
    <lineage>
        <taxon>Bacteria</taxon>
        <taxon>Bacillati</taxon>
        <taxon>Bacillota</taxon>
        <taxon>Bacilli</taxon>
        <taxon>Bacillales</taxon>
        <taxon>Bacillaceae</taxon>
        <taxon>Bacillus</taxon>
    </lineage>
</organism>
<feature type="transmembrane region" description="Helical" evidence="1">
    <location>
        <begin position="166"/>
        <end position="184"/>
    </location>
</feature>
<dbReference type="InterPro" id="IPR016195">
    <property type="entry name" value="Pol/histidinol_Pase-like"/>
</dbReference>
<evidence type="ECO:0000313" key="3">
    <source>
        <dbReference type="EMBL" id="MFK9091910.1"/>
    </source>
</evidence>
<feature type="transmembrane region" description="Helical" evidence="1">
    <location>
        <begin position="58"/>
        <end position="80"/>
    </location>
</feature>
<proteinExistence type="predicted"/>
<comment type="caution">
    <text evidence="3">The sequence shown here is derived from an EMBL/GenBank/DDBJ whole genome shotgun (WGS) entry which is preliminary data.</text>
</comment>
<dbReference type="InterPro" id="IPR003141">
    <property type="entry name" value="Pol/His_phosphatase_N"/>
</dbReference>
<evidence type="ECO:0000313" key="4">
    <source>
        <dbReference type="Proteomes" id="UP001623041"/>
    </source>
</evidence>
<evidence type="ECO:0000259" key="2">
    <source>
        <dbReference type="SMART" id="SM00481"/>
    </source>
</evidence>
<sequence length="667" mass="74295">MNLKTHLLIAFIISLVCVVGFTFTSLFISDHKIIDFDRDIIAAVQGFESPLLTKVMKFFTFIGSAPVVIILSILLMIFLYKVLQVMNFNNNGKANALILNRIMAFFMKFFKNPYAKLPRWKVLEKFTKFYQFLHIGTIIDVYHVSCKQNNMLGAIMMKSRLKKKSIPLIATTLLATTAFTTQTFQNLGQNQKAEASTLSAEKKNGAKWLAGDHHVHSEWSVGWDNSKNPPEAIRGGDAIYPIVKNAENAKKYGLDWMVSTDHGGPNHSKVNLEQAYPELLKSRQAVPDLLQFYGMEFDTPAADHSSLIIPKSDDESETLYNIERQFNKRDPHPNDGSRDTESNMIAALNYMKDLDEPPVLFANHPARSASGDAKWGQDTPQEFRNWNDAAPNVSVGMEGAPGHQAGAINKDGSIDPKGARGGYGNSGAPTMGGFDQMSAKVGGLWDSMLGEGRHWWITSTSDSHVNWRDGGSDFWPGEYSKTYVKAEKNYKDIMDGLRNGNVFVTTGDLISELDVKAQAVGRTPWNAVANGNTASIGETLTLPGKKSRDVTVTVRLLDPNGKNANGDNPKVKRVDLIVGEVTGKVEDRTTAVNPTTKVVKRFTEKDWKKDGDYIMISYTLKDVDKDSYIRLRGTNTDQLEPALDPKGENPWSDLWFYSNPIFVKTNK</sequence>
<keyword evidence="4" id="KW-1185">Reference proteome</keyword>
<feature type="domain" description="Polymerase/histidinol phosphatase N-terminal" evidence="2">
    <location>
        <begin position="211"/>
        <end position="301"/>
    </location>
</feature>
<dbReference type="EMBL" id="JBJHQH010000006">
    <property type="protein sequence ID" value="MFK9091910.1"/>
    <property type="molecule type" value="Genomic_DNA"/>
</dbReference>
<keyword evidence="1" id="KW-0812">Transmembrane</keyword>